<reference evidence="11" key="1">
    <citation type="submission" date="2016-10" db="EMBL/GenBank/DDBJ databases">
        <authorList>
            <person name="Varghese N."/>
            <person name="Submissions S."/>
        </authorList>
    </citation>
    <scope>NUCLEOTIDE SEQUENCE [LARGE SCALE GENOMIC DNA]</scope>
    <source>
        <strain evidence="11">DSM 45237</strain>
    </source>
</reference>
<dbReference type="InterPro" id="IPR023828">
    <property type="entry name" value="Peptidase_S8_Ser-AS"/>
</dbReference>
<dbReference type="GO" id="GO:0006508">
    <property type="term" value="P:proteolysis"/>
    <property type="evidence" value="ECO:0007669"/>
    <property type="project" value="UniProtKB-KW"/>
</dbReference>
<dbReference type="Gene3D" id="3.40.50.200">
    <property type="entry name" value="Peptidase S8/S53 domain"/>
    <property type="match status" value="1"/>
</dbReference>
<comment type="similarity">
    <text evidence="6">Belongs to the peptidase S8 family.</text>
</comment>
<evidence type="ECO:0000256" key="1">
    <source>
        <dbReference type="ARBA" id="ARBA00022441"/>
    </source>
</evidence>
<dbReference type="PANTHER" id="PTHR45632:SF3">
    <property type="entry name" value="KELCH-LIKE PROTEIN 32"/>
    <property type="match status" value="1"/>
</dbReference>
<feature type="active site" description="Charge relay system" evidence="6">
    <location>
        <position position="251"/>
    </location>
</feature>
<keyword evidence="5 6" id="KW-0720">Serine protease</keyword>
<organism evidence="10 11">
    <name type="scientific">Jiangella alba</name>
    <dbReference type="NCBI Taxonomy" id="561176"/>
    <lineage>
        <taxon>Bacteria</taxon>
        <taxon>Bacillati</taxon>
        <taxon>Actinomycetota</taxon>
        <taxon>Actinomycetes</taxon>
        <taxon>Jiangellales</taxon>
        <taxon>Jiangellaceae</taxon>
        <taxon>Jiangella</taxon>
    </lineage>
</organism>
<keyword evidence="11" id="KW-1185">Reference proteome</keyword>
<dbReference type="Pfam" id="PF00082">
    <property type="entry name" value="Peptidase_S8"/>
    <property type="match status" value="1"/>
</dbReference>
<dbReference type="InterPro" id="IPR006652">
    <property type="entry name" value="Kelch_1"/>
</dbReference>
<evidence type="ECO:0000313" key="11">
    <source>
        <dbReference type="Proteomes" id="UP000181980"/>
    </source>
</evidence>
<dbReference type="SMART" id="SM00612">
    <property type="entry name" value="Kelch"/>
    <property type="match status" value="5"/>
</dbReference>
<dbReference type="Proteomes" id="UP000181980">
    <property type="component" value="Unassembled WGS sequence"/>
</dbReference>
<name>A0A1H5M3C2_9ACTN</name>
<dbReference type="InterPro" id="IPR000209">
    <property type="entry name" value="Peptidase_S8/S53_dom"/>
</dbReference>
<dbReference type="PROSITE" id="PS51892">
    <property type="entry name" value="SUBTILASE"/>
    <property type="match status" value="1"/>
</dbReference>
<evidence type="ECO:0000256" key="8">
    <source>
        <dbReference type="SAM" id="SignalP"/>
    </source>
</evidence>
<feature type="active site" description="Charge relay system" evidence="6">
    <location>
        <position position="205"/>
    </location>
</feature>
<dbReference type="OrthoDB" id="9813435at2"/>
<dbReference type="InterPro" id="IPR008969">
    <property type="entry name" value="CarboxyPept-like_regulatory"/>
</dbReference>
<dbReference type="InterPro" id="IPR015500">
    <property type="entry name" value="Peptidase_S8_subtilisin-rel"/>
</dbReference>
<dbReference type="SUPFAM" id="SSF52743">
    <property type="entry name" value="Subtilisin-like"/>
    <property type="match status" value="1"/>
</dbReference>
<feature type="domain" description="Peptidase S8/S53" evidence="9">
    <location>
        <begin position="196"/>
        <end position="459"/>
    </location>
</feature>
<dbReference type="Pfam" id="PF01344">
    <property type="entry name" value="Kelch_1"/>
    <property type="match status" value="1"/>
</dbReference>
<protein>
    <submittedName>
        <fullName evidence="10">Serine protease, subtilisin family</fullName>
    </submittedName>
</protein>
<dbReference type="STRING" id="561176.SAMN04488561_2915"/>
<keyword evidence="4 6" id="KW-0378">Hydrolase</keyword>
<dbReference type="Gene3D" id="2.60.40.1120">
    <property type="entry name" value="Carboxypeptidase-like, regulatory domain"/>
    <property type="match status" value="4"/>
</dbReference>
<dbReference type="SUPFAM" id="SSF117281">
    <property type="entry name" value="Kelch motif"/>
    <property type="match status" value="1"/>
</dbReference>
<evidence type="ECO:0000256" key="6">
    <source>
        <dbReference type="PROSITE-ProRule" id="PRU01240"/>
    </source>
</evidence>
<evidence type="ECO:0000259" key="9">
    <source>
        <dbReference type="Pfam" id="PF00082"/>
    </source>
</evidence>
<dbReference type="InterPro" id="IPR015915">
    <property type="entry name" value="Kelch-typ_b-propeller"/>
</dbReference>
<dbReference type="EMBL" id="FNUC01000003">
    <property type="protein sequence ID" value="SEE83792.1"/>
    <property type="molecule type" value="Genomic_DNA"/>
</dbReference>
<evidence type="ECO:0000256" key="5">
    <source>
        <dbReference type="ARBA" id="ARBA00022825"/>
    </source>
</evidence>
<dbReference type="GO" id="GO:0004252">
    <property type="term" value="F:serine-type endopeptidase activity"/>
    <property type="evidence" value="ECO:0007669"/>
    <property type="project" value="UniProtKB-UniRule"/>
</dbReference>
<feature type="region of interest" description="Disordered" evidence="7">
    <location>
        <begin position="998"/>
        <end position="1022"/>
    </location>
</feature>
<accession>A0A1H5M3C2</accession>
<dbReference type="RefSeq" id="WP_069113312.1">
    <property type="nucleotide sequence ID" value="NZ_FNUC01000003.1"/>
</dbReference>
<dbReference type="PROSITE" id="PS00138">
    <property type="entry name" value="SUBTILASE_SER"/>
    <property type="match status" value="1"/>
</dbReference>
<keyword evidence="1" id="KW-0880">Kelch repeat</keyword>
<evidence type="ECO:0000313" key="10">
    <source>
        <dbReference type="EMBL" id="SEE83792.1"/>
    </source>
</evidence>
<dbReference type="InterPro" id="IPR036852">
    <property type="entry name" value="Peptidase_S8/S53_dom_sf"/>
</dbReference>
<dbReference type="SUPFAM" id="SSF49452">
    <property type="entry name" value="Starch-binding domain-like"/>
    <property type="match status" value="1"/>
</dbReference>
<keyword evidence="8" id="KW-0732">Signal</keyword>
<evidence type="ECO:0000256" key="3">
    <source>
        <dbReference type="ARBA" id="ARBA00022737"/>
    </source>
</evidence>
<dbReference type="PRINTS" id="PR00723">
    <property type="entry name" value="SUBTILISIN"/>
</dbReference>
<proteinExistence type="inferred from homology"/>
<evidence type="ECO:0000256" key="4">
    <source>
        <dbReference type="ARBA" id="ARBA00022801"/>
    </source>
</evidence>
<dbReference type="NCBIfam" id="NF038128">
    <property type="entry name" value="choice_anch_J"/>
    <property type="match status" value="1"/>
</dbReference>
<dbReference type="Pfam" id="PF13620">
    <property type="entry name" value="CarboxypepD_reg"/>
    <property type="match status" value="2"/>
</dbReference>
<dbReference type="SUPFAM" id="SSF49464">
    <property type="entry name" value="Carboxypeptidase regulatory domain-like"/>
    <property type="match status" value="2"/>
</dbReference>
<evidence type="ECO:0000256" key="2">
    <source>
        <dbReference type="ARBA" id="ARBA00022670"/>
    </source>
</evidence>
<dbReference type="Gene3D" id="2.60.120.200">
    <property type="match status" value="1"/>
</dbReference>
<dbReference type="InterPro" id="IPR013784">
    <property type="entry name" value="Carb-bd-like_fold"/>
</dbReference>
<keyword evidence="3" id="KW-0677">Repeat</keyword>
<dbReference type="PANTHER" id="PTHR45632">
    <property type="entry name" value="LD33804P"/>
    <property type="match status" value="1"/>
</dbReference>
<evidence type="ECO:0000256" key="7">
    <source>
        <dbReference type="SAM" id="MobiDB-lite"/>
    </source>
</evidence>
<dbReference type="Gene3D" id="2.120.10.80">
    <property type="entry name" value="Kelch-type beta propeller"/>
    <property type="match status" value="2"/>
</dbReference>
<keyword evidence="2 6" id="KW-0645">Protease</keyword>
<feature type="active site" description="Charge relay system" evidence="6">
    <location>
        <position position="421"/>
    </location>
</feature>
<feature type="signal peptide" evidence="8">
    <location>
        <begin position="1"/>
        <end position="29"/>
    </location>
</feature>
<feature type="chain" id="PRO_5010209240" evidence="8">
    <location>
        <begin position="30"/>
        <end position="1481"/>
    </location>
</feature>
<dbReference type="Pfam" id="PF24681">
    <property type="entry name" value="Kelch_KLHDC2_KLHL20_DRC7"/>
    <property type="match status" value="1"/>
</dbReference>
<sequence>MSKQVRLGMGVVGALVLAAAFLPAPAATAAAAGLAPRALATAPADDEPATIEPGLRRQLAAADTAELWVRFDDVADLAEAAAVTGWAERGAAVAQALRQTAESSQADVRARLDAEGVEYEAFWATNAIRIPDGTASLAAELAAQPEVDSLHPARAYELPEPATTPAAEARATAAAVEWGIANINADDVWEQYGATGQGITVASIDSGVQYDHPSLVAQYRGAQPDGSFDHAYNWFDARGVCDGAPCDDHGHGTHTMGTMAGDDAGGSAIGVAPGARWIATNGCCTDEALIASGQWLLEPTDPHGEHPDAGRRPHVVNNSWGSELPSTDPFMEDISRAWAASGIFAVWANGNLGPRCLTSSSPGSRTVNYSVGAYDVNDTIAGFSGRGTGQDGEIKPNLSAPGVDVRSAWPGGGYVDADGTSMAAPHVAGAIALAWSASPALVGDVETTVDLLDGTARDTAGDECGGTYADNNVFGEGRLDALALLDSAPVGETGTLVTTVTDAGTGDPVPGALITVTGPVERERTTGDDGTYTVPLRVGDYEVTASAFGYMPRTESVHVAENETATLDFSLHRQDTVTISGRVTDGSGQGWPLYARVTVDGMPGGTTYTSPDDGRYSIDVPVGASYTLSVTSEYPGYQPATSTVTAADDVTSDVALARVADRCTTPGYAYAYTGGGADFDHGLPDDWTVTDGNGSGEVWAFDDPYDKGNLTGGSEASASVQSPGLGLYIDTSLTTPVYDLSDDPAPVVGFRQALIQLSDIADVDVSTDGGASWQTVLRQTDVDERDGAEKSVPIPQAAGQSAVQVRFRYHNARYSSYSWQLDDVYVGSRECVPVDGGLVVGAVTDANTGAPLTGAQIADAAAPLDPVRSVATTGDPALADGFYALFAAGTSPRLTAGLGRYADGEAVVDIAAGGVTRHDIALAAGQLEVSGGVETSLELGDADDHTVTLTNTGTAPVAVQLTERQGDTTILRPDGSTAGRAAIAAAPGAPILRVEGEASPLGYDPATDGGADDSPSAAVSSGDGPWTDLAAYPIPVLDNAVGELNGRLFSVGGIGGSGVLDWVSAGWSYDPATLRWEPIADLPQAREAPMGAVIGDLFYVTGGRWSDQRPKSDTWAYDPHTDQWTVRANAPAPVYGAGRAVLDDQLYVVGGCDNNCGRDTVYRYDPAADTWATLAPYPIATSRQACAGIDGRVYCTGGIQRDRTISDHTYAYDPATDTWTRVADLPAARWGMAYTGASDELIVAGGYDGSAITNESWAYDPETDAWLDLPAPAHVLYRSGSTCGLNRVGGSDRTGFFPVTTVDQLPTYGDCRPADVPWLTVDGGAATLAPGESTQVTLRVAADVAQPGTYSGGVWIREDTPYAVAPVDVVLTVDVPRRWGALVGTVTAPACGDTAAVDGDPAADGDTAPVPVPGAGVLVDGRSTDVTVRTDRDGRFLRWIDRAEMPLTLTTTADGYATDTRRVRPPASGPSVVDIGLACES</sequence>
<gene>
    <name evidence="10" type="ORF">SAMN04488561_2915</name>
</gene>
<dbReference type="GO" id="GO:0030246">
    <property type="term" value="F:carbohydrate binding"/>
    <property type="evidence" value="ECO:0007669"/>
    <property type="project" value="InterPro"/>
</dbReference>